<evidence type="ECO:0000313" key="2">
    <source>
        <dbReference type="Proteomes" id="UP000183263"/>
    </source>
</evidence>
<accession>A0A1G8H6Z8</accession>
<gene>
    <name evidence="1" type="ORF">SAMN05444695_104338</name>
</gene>
<dbReference type="Proteomes" id="UP000183263">
    <property type="component" value="Unassembled WGS sequence"/>
</dbReference>
<sequence>MTSTDTRATTMTVSLVRAWRPADLTETARGTDMLVERFDAQVDRVRSDHYTLTETWSGDAAEAADHRIAQECKLASAISEALAGVAAAYRDGEPALAAARANVLGHVEHARWSGFYVMDNGEVTLPPETAGDAATIATLREEAEAQTALVQDALRQAVEVSMDVTAALRSATEILDDAAAAARVGQIVEDGDGFSWAPDVPATVAASVVGTMSSAIGDGLKSVADSADNASRTIAKGMRPFGTVLGTIPAISNDIKGGMDPTKAVVTESVGAAAGALTGVWAGAKAGALVGSGAAPGVGTVVGFGAGAATGLIVGYAVPKAGQYVWGLFE</sequence>
<evidence type="ECO:0000313" key="1">
    <source>
        <dbReference type="EMBL" id="SDI02393.1"/>
    </source>
</evidence>
<keyword evidence="2" id="KW-1185">Reference proteome</keyword>
<dbReference type="EMBL" id="FNDN01000004">
    <property type="protein sequence ID" value="SDI02393.1"/>
    <property type="molecule type" value="Genomic_DNA"/>
</dbReference>
<protein>
    <submittedName>
        <fullName evidence="1">Uncharacterized protein</fullName>
    </submittedName>
</protein>
<dbReference type="OrthoDB" id="4483295at2"/>
<name>A0A1G8H6Z8_9NOCA</name>
<dbReference type="SUPFAM" id="SSF140453">
    <property type="entry name" value="EsxAB dimer-like"/>
    <property type="match status" value="1"/>
</dbReference>
<reference evidence="1 2" key="1">
    <citation type="submission" date="2016-10" db="EMBL/GenBank/DDBJ databases">
        <authorList>
            <person name="de Groot N.N."/>
        </authorList>
    </citation>
    <scope>NUCLEOTIDE SEQUENCE [LARGE SCALE GENOMIC DNA]</scope>
    <source>
        <strain evidence="1 2">DSM 44892</strain>
    </source>
</reference>
<dbReference type="InterPro" id="IPR036689">
    <property type="entry name" value="ESAT-6-like_sf"/>
</dbReference>
<dbReference type="AlphaFoldDB" id="A0A1G8H6Z8"/>
<proteinExistence type="predicted"/>
<dbReference type="RefSeq" id="WP_072740195.1">
    <property type="nucleotide sequence ID" value="NZ_CP048813.1"/>
</dbReference>
<organism evidence="1 2">
    <name type="scientific">Rhodococcus triatomae</name>
    <dbReference type="NCBI Taxonomy" id="300028"/>
    <lineage>
        <taxon>Bacteria</taxon>
        <taxon>Bacillati</taxon>
        <taxon>Actinomycetota</taxon>
        <taxon>Actinomycetes</taxon>
        <taxon>Mycobacteriales</taxon>
        <taxon>Nocardiaceae</taxon>
        <taxon>Rhodococcus</taxon>
    </lineage>
</organism>
<dbReference type="Gene3D" id="1.10.287.1060">
    <property type="entry name" value="ESAT-6-like"/>
    <property type="match status" value="1"/>
</dbReference>